<proteinExistence type="inferred from homology"/>
<dbReference type="EC" id="1.13.11.20" evidence="3"/>
<comment type="cofactor">
    <cofactor evidence="1">
        <name>Fe(2+)</name>
        <dbReference type="ChEBI" id="CHEBI:29033"/>
    </cofactor>
</comment>
<evidence type="ECO:0000256" key="1">
    <source>
        <dbReference type="ARBA" id="ARBA00001954"/>
    </source>
</evidence>
<dbReference type="AlphaFoldDB" id="A0A835B1X5"/>
<sequence length="79" mass="8560">MLTEVRGNVIVVFLPASTRRLAKLVLDADLYAPCGTLTLFLDSSGNIHRFSAATSCAVLDMLSPPYSAGDRDCTYYQDA</sequence>
<dbReference type="PANTHER" id="PTHR22966:SF63">
    <property type="entry name" value="CYSTEINE DIOXYGENASE"/>
    <property type="match status" value="1"/>
</dbReference>
<gene>
    <name evidence="8" type="ORF">HU200_044247</name>
</gene>
<dbReference type="OrthoDB" id="271433at2759"/>
<evidence type="ECO:0000256" key="2">
    <source>
        <dbReference type="ARBA" id="ARBA00006622"/>
    </source>
</evidence>
<dbReference type="GO" id="GO:0017172">
    <property type="term" value="F:cysteine dioxygenase activity"/>
    <property type="evidence" value="ECO:0007669"/>
    <property type="project" value="UniProtKB-EC"/>
</dbReference>
<accession>A0A835B1X5</accession>
<evidence type="ECO:0000256" key="7">
    <source>
        <dbReference type="ARBA" id="ARBA00024284"/>
    </source>
</evidence>
<reference evidence="8" key="1">
    <citation type="submission" date="2020-07" db="EMBL/GenBank/DDBJ databases">
        <title>Genome sequence and genetic diversity analysis of an under-domesticated orphan crop, white fonio (Digitaria exilis).</title>
        <authorList>
            <person name="Bennetzen J.L."/>
            <person name="Chen S."/>
            <person name="Ma X."/>
            <person name="Wang X."/>
            <person name="Yssel A.E.J."/>
            <person name="Chaluvadi S.R."/>
            <person name="Johnson M."/>
            <person name="Gangashetty P."/>
            <person name="Hamidou F."/>
            <person name="Sanogo M.D."/>
            <person name="Zwaenepoel A."/>
            <person name="Wallace J."/>
            <person name="Van De Peer Y."/>
            <person name="Van Deynze A."/>
        </authorList>
    </citation>
    <scope>NUCLEOTIDE SEQUENCE</scope>
    <source>
        <tissue evidence="8">Leaves</tissue>
    </source>
</reference>
<dbReference type="Pfam" id="PF07847">
    <property type="entry name" value="PCO_ADO"/>
    <property type="match status" value="1"/>
</dbReference>
<dbReference type="InterPro" id="IPR012864">
    <property type="entry name" value="PCO/ADO"/>
</dbReference>
<evidence type="ECO:0000313" key="8">
    <source>
        <dbReference type="EMBL" id="KAF8684359.1"/>
    </source>
</evidence>
<evidence type="ECO:0000256" key="5">
    <source>
        <dbReference type="ARBA" id="ARBA00023002"/>
    </source>
</evidence>
<dbReference type="PANTHER" id="PTHR22966">
    <property type="entry name" value="2-AMINOETHANETHIOL DIOXYGENASE"/>
    <property type="match status" value="1"/>
</dbReference>
<evidence type="ECO:0000256" key="3">
    <source>
        <dbReference type="ARBA" id="ARBA00013133"/>
    </source>
</evidence>
<comment type="similarity">
    <text evidence="2">Belongs to the cysteine dioxygenase family.</text>
</comment>
<organism evidence="8 9">
    <name type="scientific">Digitaria exilis</name>
    <dbReference type="NCBI Taxonomy" id="1010633"/>
    <lineage>
        <taxon>Eukaryota</taxon>
        <taxon>Viridiplantae</taxon>
        <taxon>Streptophyta</taxon>
        <taxon>Embryophyta</taxon>
        <taxon>Tracheophyta</taxon>
        <taxon>Spermatophyta</taxon>
        <taxon>Magnoliopsida</taxon>
        <taxon>Liliopsida</taxon>
        <taxon>Poales</taxon>
        <taxon>Poaceae</taxon>
        <taxon>PACMAD clade</taxon>
        <taxon>Panicoideae</taxon>
        <taxon>Panicodae</taxon>
        <taxon>Paniceae</taxon>
        <taxon>Anthephorinae</taxon>
        <taxon>Digitaria</taxon>
    </lineage>
</organism>
<evidence type="ECO:0000256" key="6">
    <source>
        <dbReference type="ARBA" id="ARBA00023004"/>
    </source>
</evidence>
<evidence type="ECO:0000256" key="4">
    <source>
        <dbReference type="ARBA" id="ARBA00022723"/>
    </source>
</evidence>
<dbReference type="EMBL" id="JACEFO010002096">
    <property type="protein sequence ID" value="KAF8684359.1"/>
    <property type="molecule type" value="Genomic_DNA"/>
</dbReference>
<name>A0A835B1X5_9POAL</name>
<dbReference type="SUPFAM" id="SSF51182">
    <property type="entry name" value="RmlC-like cupins"/>
    <property type="match status" value="1"/>
</dbReference>
<keyword evidence="4" id="KW-0479">Metal-binding</keyword>
<dbReference type="GO" id="GO:0070483">
    <property type="term" value="P:detection of hypoxia"/>
    <property type="evidence" value="ECO:0007669"/>
    <property type="project" value="UniProtKB-ARBA"/>
</dbReference>
<evidence type="ECO:0000313" key="9">
    <source>
        <dbReference type="Proteomes" id="UP000636709"/>
    </source>
</evidence>
<comment type="catalytic activity">
    <reaction evidence="7">
        <text>L-cysteine + O2 = 3-sulfino-L-alanine + H(+)</text>
        <dbReference type="Rhea" id="RHEA:20441"/>
        <dbReference type="ChEBI" id="CHEBI:15378"/>
        <dbReference type="ChEBI" id="CHEBI:15379"/>
        <dbReference type="ChEBI" id="CHEBI:35235"/>
        <dbReference type="ChEBI" id="CHEBI:61085"/>
        <dbReference type="EC" id="1.13.11.20"/>
    </reaction>
    <physiologicalReaction direction="left-to-right" evidence="7">
        <dbReference type="Rhea" id="RHEA:20442"/>
    </physiologicalReaction>
</comment>
<keyword evidence="9" id="KW-1185">Reference proteome</keyword>
<keyword evidence="5" id="KW-0560">Oxidoreductase</keyword>
<keyword evidence="6" id="KW-0408">Iron</keyword>
<protein>
    <recommendedName>
        <fullName evidence="3">cysteine dioxygenase</fullName>
        <ecNumber evidence="3">1.13.11.20</ecNumber>
    </recommendedName>
</protein>
<dbReference type="GO" id="GO:0046872">
    <property type="term" value="F:metal ion binding"/>
    <property type="evidence" value="ECO:0007669"/>
    <property type="project" value="UniProtKB-KW"/>
</dbReference>
<dbReference type="InterPro" id="IPR011051">
    <property type="entry name" value="RmlC_Cupin_sf"/>
</dbReference>
<dbReference type="Proteomes" id="UP000636709">
    <property type="component" value="Unassembled WGS sequence"/>
</dbReference>
<comment type="caution">
    <text evidence="8">The sequence shown here is derived from an EMBL/GenBank/DDBJ whole genome shotgun (WGS) entry which is preliminary data.</text>
</comment>